<feature type="compositionally biased region" description="Low complexity" evidence="2">
    <location>
        <begin position="451"/>
        <end position="485"/>
    </location>
</feature>
<dbReference type="InterPro" id="IPR054722">
    <property type="entry name" value="PolX-like_BBD"/>
</dbReference>
<keyword evidence="1" id="KW-0064">Aspartyl protease</keyword>
<evidence type="ECO:0000256" key="1">
    <source>
        <dbReference type="ARBA" id="ARBA00022750"/>
    </source>
</evidence>
<keyword evidence="1" id="KW-0378">Hydrolase</keyword>
<feature type="domain" description="Retrovirus-related Pol polyprotein from transposon TNT 1-94-like beta-barrel" evidence="3">
    <location>
        <begin position="325"/>
        <end position="402"/>
    </location>
</feature>
<dbReference type="PANTHER" id="PTHR11439:SF524">
    <property type="entry name" value="RNA-DIRECTED DNA POLYMERASE, PROTEIN KINASE RLK-PELLE-DLSV FAMILY"/>
    <property type="match status" value="1"/>
</dbReference>
<feature type="compositionally biased region" description="Low complexity" evidence="2">
    <location>
        <begin position="255"/>
        <end position="268"/>
    </location>
</feature>
<feature type="region of interest" description="Disordered" evidence="2">
    <location>
        <begin position="430"/>
        <end position="485"/>
    </location>
</feature>
<dbReference type="SUPFAM" id="SSF56672">
    <property type="entry name" value="DNA/RNA polymerases"/>
    <property type="match status" value="1"/>
</dbReference>
<dbReference type="EMBL" id="JAVXUO010002504">
    <property type="protein sequence ID" value="KAK2972647.1"/>
    <property type="molecule type" value="Genomic_DNA"/>
</dbReference>
<gene>
    <name evidence="4" type="ORF">RJ640_003025</name>
</gene>
<feature type="compositionally biased region" description="Polar residues" evidence="2">
    <location>
        <begin position="777"/>
        <end position="806"/>
    </location>
</feature>
<dbReference type="AlphaFoldDB" id="A0AA88UEY6"/>
<dbReference type="CDD" id="cd09272">
    <property type="entry name" value="RNase_HI_RT_Ty1"/>
    <property type="match status" value="1"/>
</dbReference>
<proteinExistence type="predicted"/>
<feature type="region of interest" description="Disordered" evidence="2">
    <location>
        <begin position="226"/>
        <end position="276"/>
    </location>
</feature>
<comment type="caution">
    <text evidence="4">The sequence shown here is derived from an EMBL/GenBank/DDBJ whole genome shotgun (WGS) entry which is preliminary data.</text>
</comment>
<evidence type="ECO:0000313" key="4">
    <source>
        <dbReference type="EMBL" id="KAK2972647.1"/>
    </source>
</evidence>
<dbReference type="GO" id="GO:0004190">
    <property type="term" value="F:aspartic-type endopeptidase activity"/>
    <property type="evidence" value="ECO:0007669"/>
    <property type="project" value="UniProtKB-KW"/>
</dbReference>
<feature type="compositionally biased region" description="Low complexity" evidence="2">
    <location>
        <begin position="227"/>
        <end position="241"/>
    </location>
</feature>
<dbReference type="Pfam" id="PF14223">
    <property type="entry name" value="Retrotran_gag_2"/>
    <property type="match status" value="1"/>
</dbReference>
<dbReference type="Pfam" id="PF22936">
    <property type="entry name" value="Pol_BBD"/>
    <property type="match status" value="1"/>
</dbReference>
<keyword evidence="5" id="KW-1185">Reference proteome</keyword>
<reference evidence="4" key="1">
    <citation type="submission" date="2022-12" db="EMBL/GenBank/DDBJ databases">
        <title>Draft genome assemblies for two species of Escallonia (Escalloniales).</title>
        <authorList>
            <person name="Chanderbali A."/>
            <person name="Dervinis C."/>
            <person name="Anghel I."/>
            <person name="Soltis D."/>
            <person name="Soltis P."/>
            <person name="Zapata F."/>
        </authorList>
    </citation>
    <scope>NUCLEOTIDE SEQUENCE</scope>
    <source>
        <strain evidence="4">UCBG92.1500</strain>
        <tissue evidence="4">Leaf</tissue>
    </source>
</reference>
<dbReference type="PANTHER" id="PTHR11439">
    <property type="entry name" value="GAG-POL-RELATED RETROTRANSPOSON"/>
    <property type="match status" value="1"/>
</dbReference>
<evidence type="ECO:0000313" key="5">
    <source>
        <dbReference type="Proteomes" id="UP001187471"/>
    </source>
</evidence>
<name>A0AA88UEY6_9ASTE</name>
<dbReference type="Proteomes" id="UP001187471">
    <property type="component" value="Unassembled WGS sequence"/>
</dbReference>
<keyword evidence="1" id="KW-0645">Protease</keyword>
<accession>A0AA88UEY6</accession>
<feature type="region of interest" description="Disordered" evidence="2">
    <location>
        <begin position="777"/>
        <end position="821"/>
    </location>
</feature>
<organism evidence="4 5">
    <name type="scientific">Escallonia rubra</name>
    <dbReference type="NCBI Taxonomy" id="112253"/>
    <lineage>
        <taxon>Eukaryota</taxon>
        <taxon>Viridiplantae</taxon>
        <taxon>Streptophyta</taxon>
        <taxon>Embryophyta</taxon>
        <taxon>Tracheophyta</taxon>
        <taxon>Spermatophyta</taxon>
        <taxon>Magnoliopsida</taxon>
        <taxon>eudicotyledons</taxon>
        <taxon>Gunneridae</taxon>
        <taxon>Pentapetalae</taxon>
        <taxon>asterids</taxon>
        <taxon>campanulids</taxon>
        <taxon>Escalloniales</taxon>
        <taxon>Escalloniaceae</taxon>
        <taxon>Escallonia</taxon>
    </lineage>
</organism>
<protein>
    <recommendedName>
        <fullName evidence="3">Retrovirus-related Pol polyprotein from transposon TNT 1-94-like beta-barrel domain-containing protein</fullName>
    </recommendedName>
</protein>
<dbReference type="InterPro" id="IPR043502">
    <property type="entry name" value="DNA/RNA_pol_sf"/>
</dbReference>
<evidence type="ECO:0000259" key="3">
    <source>
        <dbReference type="Pfam" id="PF22936"/>
    </source>
</evidence>
<sequence>MSTSSVKYAYPCNLNVANFVSLKLSTSNYLLWETQVLSLIESQDLLGFINGDIIAPDSEVNSSDGNQRVPNPDFTSLVRTDRLVKAWITGTLSEEALGVVVGLKTSADVWKALGDAFSQNSQAREFELLAQLQVKKGNASLSDHLRDFKKTCDQLNAIGKPVTDQNKVFWLLSGLGPKYESFATTMLKPPVPSYADLIPLLQSHELRNRGHQSESFNHSMVYYSQRTSNGTKNSNKKGGNSYFTSKGKGFLQTGQSQFRSSFPPQSQPKNNAANPEGHPQICQICNKKGHEALKCWHRFNHSFQATDIPKALAAMHVTDSQDSEWFPDTGATAHITEDPGKLSNLVRYQGSDSVMVGNGNKLHISHIGDGKIKSGHSVIPLKDVLVVPHIQKSLLSVSQLTNDYPCSFEFDGDPPALDQTRDQLPILSPSTEPEITPLGLGPQSGEPLVVPNSTSPITIPSTTSTTPTSNSNLDASPSSQSSCALSHPMITRSKAGIQVNCTPDGLFLHQSKYAGDLLQRAMMVDSKPIANPMAPKSFSLKNKDSLFHDPTLFRSIVGGLQYLTMTRPDLSYAINVVCQHMHRPTQAAFQLMKRILRYVKGTTQLGLQIRSASSLDLYAFCDADWAGCPFSRRSTTGFCTFLGSNCISWSAKKQSTVARSSAEAEYRAMASTTAELTWLSFLLRDIGIVQHHPATLFCDNLAALYMSINPVFHARTKHIEVDYHFVREKVALGSLVTRFVSSNQQLADIFTKPLSRDAFQRLRTKLGLCSYMQQPSLRGSNEDLNSNQTDPNQIDSDSNQTDPNQIDSEEMATNHLSKKIG</sequence>
<evidence type="ECO:0000256" key="2">
    <source>
        <dbReference type="SAM" id="MobiDB-lite"/>
    </source>
</evidence>